<dbReference type="InterPro" id="IPR021908">
    <property type="entry name" value="YfbK_C"/>
</dbReference>
<protein>
    <submittedName>
        <fullName evidence="2">VWA domain-containing protein</fullName>
    </submittedName>
</protein>
<evidence type="ECO:0000259" key="1">
    <source>
        <dbReference type="PROSITE" id="PS50234"/>
    </source>
</evidence>
<dbReference type="PANTHER" id="PTHR10579:SF43">
    <property type="entry name" value="ZINC FINGER (C3HC4-TYPE RING FINGER) FAMILY PROTEIN"/>
    <property type="match status" value="1"/>
</dbReference>
<dbReference type="CDD" id="cd01465">
    <property type="entry name" value="vWA_subgroup"/>
    <property type="match status" value="1"/>
</dbReference>
<name>A0ABS6SD26_9SPHN</name>
<dbReference type="EMBL" id="JAGSPA010000002">
    <property type="protein sequence ID" value="MBV7256325.1"/>
    <property type="molecule type" value="Genomic_DNA"/>
</dbReference>
<comment type="caution">
    <text evidence="2">The sequence shown here is derived from an EMBL/GenBank/DDBJ whole genome shotgun (WGS) entry which is preliminary data.</text>
</comment>
<feature type="domain" description="VWFA" evidence="1">
    <location>
        <begin position="204"/>
        <end position="380"/>
    </location>
</feature>
<organism evidence="2 3">
    <name type="scientific">Pacificimonas pallii</name>
    <dbReference type="NCBI Taxonomy" id="2827236"/>
    <lineage>
        <taxon>Bacteria</taxon>
        <taxon>Pseudomonadati</taxon>
        <taxon>Pseudomonadota</taxon>
        <taxon>Alphaproteobacteria</taxon>
        <taxon>Sphingomonadales</taxon>
        <taxon>Sphingosinicellaceae</taxon>
        <taxon>Pacificimonas</taxon>
    </lineage>
</organism>
<dbReference type="SMART" id="SM00327">
    <property type="entry name" value="VWA"/>
    <property type="match status" value="1"/>
</dbReference>
<accession>A0ABS6SD26</accession>
<evidence type="ECO:0000313" key="2">
    <source>
        <dbReference type="EMBL" id="MBV7256325.1"/>
    </source>
</evidence>
<proteinExistence type="predicted"/>
<dbReference type="Pfam" id="PF12034">
    <property type="entry name" value="YfbK_C"/>
    <property type="match status" value="1"/>
</dbReference>
<dbReference type="PANTHER" id="PTHR10579">
    <property type="entry name" value="CALCIUM-ACTIVATED CHLORIDE CHANNEL REGULATOR"/>
    <property type="match status" value="1"/>
</dbReference>
<dbReference type="InterPro" id="IPR051266">
    <property type="entry name" value="CLCR"/>
</dbReference>
<dbReference type="InterPro" id="IPR022156">
    <property type="entry name" value="Uncharacterised_YfbK_N"/>
</dbReference>
<gene>
    <name evidence="2" type="ORF">KCG44_05940</name>
</gene>
<dbReference type="InterPro" id="IPR002035">
    <property type="entry name" value="VWF_A"/>
</dbReference>
<keyword evidence="3" id="KW-1185">Reference proteome</keyword>
<dbReference type="Pfam" id="PF12450">
    <property type="entry name" value="vWF_A"/>
    <property type="match status" value="1"/>
</dbReference>
<dbReference type="PROSITE" id="PS50234">
    <property type="entry name" value="VWFA"/>
    <property type="match status" value="1"/>
</dbReference>
<sequence>MIFVTTTACLALAACGANQEAVEVTSAPEQTQNEVADEGEYAPANAVKTVPPPPSPSAVAPATHVAHDAAIMVTGSRIAGPAAPPARYAPYAEPDREQYQDIERSEVVRVADVPVSTFSIDVDTGSYANVRRFLTDGRLPPSDAVRVEEMINYFNYRYPVPRDRSKPFSVNVDAAVTPWNRDTHLVRIGLKGYDIDRSERPPANLVFLIDTSGSMSAPNKLPLVKKAMVTLAREMQARDRMSIVVYAGSAGLVLEPTNDPLKVEAALEKLQSGGSTAGAAGIALAYKQARAAFIEGGVNRVMLATDGDFNVGTSNRDTLVDMVKREAETGVQLTTLGFGQGNFNEAMMEQIADNGNGNYAYIDSVLEARKVLSEEVGSTLFTIAGDVKVQVEWNPATVAEYRLIGYENRALSEQDFSNDKVDAGEIGAGHDVTALYEIALVGSKGAAIPDRRYQANRPAAAPGNPAELGELRLRYKLPGETKSRLLTRVLPVTLAARAGEVRGDMALAAAVAAFGQKLSGGEHIGDMSYRQIANLVPKGDYYSEELRKLVQAADTNGPSR</sequence>
<dbReference type="Pfam" id="PF00092">
    <property type="entry name" value="VWA"/>
    <property type="match status" value="1"/>
</dbReference>
<evidence type="ECO:0000313" key="3">
    <source>
        <dbReference type="Proteomes" id="UP000722336"/>
    </source>
</evidence>
<reference evidence="2 3" key="1">
    <citation type="submission" date="2021-04" db="EMBL/GenBank/DDBJ databases">
        <authorList>
            <person name="Pira H."/>
            <person name="Risdian C."/>
            <person name="Wink J."/>
        </authorList>
    </citation>
    <scope>NUCLEOTIDE SEQUENCE [LARGE SCALE GENOMIC DNA]</scope>
    <source>
        <strain evidence="2 3">WHA3</strain>
    </source>
</reference>
<dbReference type="Proteomes" id="UP000722336">
    <property type="component" value="Unassembled WGS sequence"/>
</dbReference>